<keyword evidence="4" id="KW-0677">Repeat</keyword>
<evidence type="ECO:0000313" key="10">
    <source>
        <dbReference type="EMBL" id="KUK81175.1"/>
    </source>
</evidence>
<accession>A0A117M2S3</accession>
<dbReference type="PATRIC" id="fig|1184387.3.peg.938"/>
<keyword evidence="6" id="KW-0067">ATP-binding</keyword>
<keyword evidence="5" id="KW-0547">Nucleotide-binding</keyword>
<sequence length="344" mass="38640">MRYSGRVATASTYLYSKILFRIIRDLKKKGTAIIYISHNLEEVFDICDTVTVLKDGATVGTYTTEELEDVEKLIPLMVGRSIEEMYYKKDTEPGEELLRVENLSGDRFENISFKVRAGEVVGLFGLVGAGRTEIARAIFGVDNRSEGRIHVRGSDVPIKNPKDALVHGIGYLPEDRRKQGIFLQQDIDFNINIINFDNTMMGPLINYRKAHMQARDYVDKLSIKIGSIFQKVSELSGGNQQKVIIARWLCKNTDVLIFDEPTVGIDVGTKSEIYKLFGEILASGKGIILISSYLPELMGMSDRIYVISNGKLAAEVEKKDFSEEHLLTLAMKNLVSKEKIKEAV</sequence>
<dbReference type="InterPro" id="IPR017871">
    <property type="entry name" value="ABC_transporter-like_CS"/>
</dbReference>
<proteinExistence type="predicted"/>
<dbReference type="InterPro" id="IPR050107">
    <property type="entry name" value="ABC_carbohydrate_import_ATPase"/>
</dbReference>
<dbReference type="Proteomes" id="UP000054092">
    <property type="component" value="Unassembled WGS sequence"/>
</dbReference>
<evidence type="ECO:0000256" key="1">
    <source>
        <dbReference type="ARBA" id="ARBA00022448"/>
    </source>
</evidence>
<dbReference type="EMBL" id="LGGP01000077">
    <property type="protein sequence ID" value="KUK81175.1"/>
    <property type="molecule type" value="Genomic_DNA"/>
</dbReference>
<keyword evidence="7" id="KW-1278">Translocase</keyword>
<dbReference type="Pfam" id="PF00005">
    <property type="entry name" value="ABC_tran"/>
    <property type="match status" value="1"/>
</dbReference>
<dbReference type="CDD" id="cd03215">
    <property type="entry name" value="ABC_Carb_Monos_II"/>
    <property type="match status" value="1"/>
</dbReference>
<dbReference type="PROSITE" id="PS50893">
    <property type="entry name" value="ABC_TRANSPORTER_2"/>
    <property type="match status" value="1"/>
</dbReference>
<keyword evidence="1" id="KW-0813">Transport</keyword>
<evidence type="ECO:0000256" key="8">
    <source>
        <dbReference type="ARBA" id="ARBA00023136"/>
    </source>
</evidence>
<dbReference type="PANTHER" id="PTHR43790">
    <property type="entry name" value="CARBOHYDRATE TRANSPORT ATP-BINDING PROTEIN MG119-RELATED"/>
    <property type="match status" value="1"/>
</dbReference>
<dbReference type="PANTHER" id="PTHR43790:SF3">
    <property type="entry name" value="D-ALLOSE IMPORT ATP-BINDING PROTEIN ALSA-RELATED"/>
    <property type="match status" value="1"/>
</dbReference>
<dbReference type="SUPFAM" id="SSF52540">
    <property type="entry name" value="P-loop containing nucleoside triphosphate hydrolases"/>
    <property type="match status" value="2"/>
</dbReference>
<feature type="domain" description="ABC transporter" evidence="9">
    <location>
        <begin position="92"/>
        <end position="334"/>
    </location>
</feature>
<keyword evidence="3 10" id="KW-0762">Sugar transport</keyword>
<evidence type="ECO:0000256" key="2">
    <source>
        <dbReference type="ARBA" id="ARBA00022475"/>
    </source>
</evidence>
<gene>
    <name evidence="10" type="ORF">XD94_0586</name>
</gene>
<protein>
    <submittedName>
        <fullName evidence="10">ABC-type sugar transport system, ATPase component</fullName>
    </submittedName>
</protein>
<dbReference type="GO" id="GO:0016887">
    <property type="term" value="F:ATP hydrolysis activity"/>
    <property type="evidence" value="ECO:0007669"/>
    <property type="project" value="InterPro"/>
</dbReference>
<dbReference type="AlphaFoldDB" id="A0A117M2S3"/>
<dbReference type="InterPro" id="IPR003593">
    <property type="entry name" value="AAA+_ATPase"/>
</dbReference>
<dbReference type="PROSITE" id="PS00211">
    <property type="entry name" value="ABC_TRANSPORTER_1"/>
    <property type="match status" value="1"/>
</dbReference>
<evidence type="ECO:0000313" key="11">
    <source>
        <dbReference type="Proteomes" id="UP000054092"/>
    </source>
</evidence>
<comment type="caution">
    <text evidence="10">The sequence shown here is derived from an EMBL/GenBank/DDBJ whole genome shotgun (WGS) entry which is preliminary data.</text>
</comment>
<evidence type="ECO:0000256" key="3">
    <source>
        <dbReference type="ARBA" id="ARBA00022597"/>
    </source>
</evidence>
<name>A0A117M2S3_9BACT</name>
<dbReference type="Gene3D" id="3.40.50.300">
    <property type="entry name" value="P-loop containing nucleotide triphosphate hydrolases"/>
    <property type="match status" value="2"/>
</dbReference>
<dbReference type="GO" id="GO:0005524">
    <property type="term" value="F:ATP binding"/>
    <property type="evidence" value="ECO:0007669"/>
    <property type="project" value="UniProtKB-KW"/>
</dbReference>
<evidence type="ECO:0000256" key="7">
    <source>
        <dbReference type="ARBA" id="ARBA00022967"/>
    </source>
</evidence>
<dbReference type="InterPro" id="IPR027417">
    <property type="entry name" value="P-loop_NTPase"/>
</dbReference>
<dbReference type="InterPro" id="IPR003439">
    <property type="entry name" value="ABC_transporter-like_ATP-bd"/>
</dbReference>
<keyword evidence="8" id="KW-0472">Membrane</keyword>
<keyword evidence="2" id="KW-1003">Cell membrane</keyword>
<organism evidence="10 11">
    <name type="scientific">Mesotoga prima</name>
    <dbReference type="NCBI Taxonomy" id="1184387"/>
    <lineage>
        <taxon>Bacteria</taxon>
        <taxon>Thermotogati</taxon>
        <taxon>Thermotogota</taxon>
        <taxon>Thermotogae</taxon>
        <taxon>Kosmotogales</taxon>
        <taxon>Kosmotogaceae</taxon>
        <taxon>Mesotoga</taxon>
    </lineage>
</organism>
<evidence type="ECO:0000259" key="9">
    <source>
        <dbReference type="PROSITE" id="PS50893"/>
    </source>
</evidence>
<reference evidence="11" key="1">
    <citation type="journal article" date="2015" name="MBio">
        <title>Genome-Resolved Metagenomic Analysis Reveals Roles for Candidate Phyla and Other Microbial Community Members in Biogeochemical Transformations in Oil Reservoirs.</title>
        <authorList>
            <person name="Hu P."/>
            <person name="Tom L."/>
            <person name="Singh A."/>
            <person name="Thomas B.C."/>
            <person name="Baker B.J."/>
            <person name="Piceno Y.M."/>
            <person name="Andersen G.L."/>
            <person name="Banfield J.F."/>
        </authorList>
    </citation>
    <scope>NUCLEOTIDE SEQUENCE [LARGE SCALE GENOMIC DNA]</scope>
</reference>
<dbReference type="SMART" id="SM00382">
    <property type="entry name" value="AAA"/>
    <property type="match status" value="1"/>
</dbReference>
<evidence type="ECO:0000256" key="5">
    <source>
        <dbReference type="ARBA" id="ARBA00022741"/>
    </source>
</evidence>
<evidence type="ECO:0000256" key="6">
    <source>
        <dbReference type="ARBA" id="ARBA00022840"/>
    </source>
</evidence>
<evidence type="ECO:0000256" key="4">
    <source>
        <dbReference type="ARBA" id="ARBA00022737"/>
    </source>
</evidence>